<name>A0ABS8IR10_9BURK</name>
<protein>
    <submittedName>
        <fullName evidence="2">Zinc-dependent alcohol dehydrogenase family protein</fullName>
    </submittedName>
</protein>
<dbReference type="CDD" id="cd08272">
    <property type="entry name" value="MDR6"/>
    <property type="match status" value="1"/>
</dbReference>
<dbReference type="PANTHER" id="PTHR11695">
    <property type="entry name" value="ALCOHOL DEHYDROGENASE RELATED"/>
    <property type="match status" value="1"/>
</dbReference>
<dbReference type="InterPro" id="IPR050700">
    <property type="entry name" value="YIM1/Zinc_Alcohol_DH_Fams"/>
</dbReference>
<feature type="domain" description="Enoyl reductase (ER)" evidence="1">
    <location>
        <begin position="14"/>
        <end position="330"/>
    </location>
</feature>
<sequence length="338" mass="34711">MTTPTTMKAVVLESFNKPMAVADVARPVAGPGQVLVRIAASGVNPLDTKIAAGKADHARSVLPAILGIDLAGVVEAVGPDVAGFAPGDEVYGMTGGIAGVQGSLAEYAAVDADLLAHKPANMSMREAAALPLVFITAWEGLVDRARVRAGAKVLVHGGAGGVGHIAVQIARAFGADVYATGEASQRATIEAYGATAIDFRAVTVDEYVARFTDGEGFDIVYDTVGGAVLDASFRAARLYHGHVVSCLGWGTHALAPLSFRAASYSGVFTLLPLISGKGRAAHGAIMREASRLVEAGKVKVRVDPGRYTLDSVADAHRDLAEGRAEGKLVVSVATGEQA</sequence>
<dbReference type="SMART" id="SM00829">
    <property type="entry name" value="PKS_ER"/>
    <property type="match status" value="1"/>
</dbReference>
<evidence type="ECO:0000313" key="2">
    <source>
        <dbReference type="EMBL" id="MCC6070331.1"/>
    </source>
</evidence>
<dbReference type="SUPFAM" id="SSF50129">
    <property type="entry name" value="GroES-like"/>
    <property type="match status" value="1"/>
</dbReference>
<accession>A0ABS8IR10</accession>
<keyword evidence="3" id="KW-1185">Reference proteome</keyword>
<dbReference type="Pfam" id="PF08240">
    <property type="entry name" value="ADH_N"/>
    <property type="match status" value="1"/>
</dbReference>
<evidence type="ECO:0000259" key="1">
    <source>
        <dbReference type="SMART" id="SM00829"/>
    </source>
</evidence>
<evidence type="ECO:0000313" key="3">
    <source>
        <dbReference type="Proteomes" id="UP001198701"/>
    </source>
</evidence>
<dbReference type="Gene3D" id="3.90.180.10">
    <property type="entry name" value="Medium-chain alcohol dehydrogenases, catalytic domain"/>
    <property type="match status" value="1"/>
</dbReference>
<dbReference type="RefSeq" id="WP_229431258.1">
    <property type="nucleotide sequence ID" value="NZ_JAJHPV010000009.1"/>
</dbReference>
<organism evidence="2 3">
    <name type="scientific">Massilia agrisoli</name>
    <dbReference type="NCBI Taxonomy" id="2892444"/>
    <lineage>
        <taxon>Bacteria</taxon>
        <taxon>Pseudomonadati</taxon>
        <taxon>Pseudomonadota</taxon>
        <taxon>Betaproteobacteria</taxon>
        <taxon>Burkholderiales</taxon>
        <taxon>Oxalobacteraceae</taxon>
        <taxon>Telluria group</taxon>
        <taxon>Massilia</taxon>
    </lineage>
</organism>
<dbReference type="InterPro" id="IPR011032">
    <property type="entry name" value="GroES-like_sf"/>
</dbReference>
<gene>
    <name evidence="2" type="ORF">LMJ30_05070</name>
</gene>
<proteinExistence type="predicted"/>
<dbReference type="Proteomes" id="UP001198701">
    <property type="component" value="Unassembled WGS sequence"/>
</dbReference>
<reference evidence="2 3" key="1">
    <citation type="submission" date="2021-11" db="EMBL/GenBank/DDBJ databases">
        <authorList>
            <person name="Huq M.A."/>
        </authorList>
    </citation>
    <scope>NUCLEOTIDE SEQUENCE [LARGE SCALE GENOMIC DNA]</scope>
    <source>
        <strain evidence="2 3">MAHUQ-52</strain>
    </source>
</reference>
<comment type="caution">
    <text evidence="2">The sequence shown here is derived from an EMBL/GenBank/DDBJ whole genome shotgun (WGS) entry which is preliminary data.</text>
</comment>
<dbReference type="EMBL" id="JAJHPV010000009">
    <property type="protein sequence ID" value="MCC6070331.1"/>
    <property type="molecule type" value="Genomic_DNA"/>
</dbReference>
<dbReference type="SUPFAM" id="SSF51735">
    <property type="entry name" value="NAD(P)-binding Rossmann-fold domains"/>
    <property type="match status" value="1"/>
</dbReference>
<dbReference type="InterPro" id="IPR013154">
    <property type="entry name" value="ADH-like_N"/>
</dbReference>
<dbReference type="PANTHER" id="PTHR11695:SF294">
    <property type="entry name" value="RETICULON-4-INTERACTING PROTEIN 1, MITOCHONDRIAL"/>
    <property type="match status" value="1"/>
</dbReference>
<dbReference type="Pfam" id="PF13602">
    <property type="entry name" value="ADH_zinc_N_2"/>
    <property type="match status" value="1"/>
</dbReference>
<dbReference type="InterPro" id="IPR020843">
    <property type="entry name" value="ER"/>
</dbReference>
<dbReference type="InterPro" id="IPR036291">
    <property type="entry name" value="NAD(P)-bd_dom_sf"/>
</dbReference>
<dbReference type="Gene3D" id="3.40.50.720">
    <property type="entry name" value="NAD(P)-binding Rossmann-like Domain"/>
    <property type="match status" value="1"/>
</dbReference>